<feature type="region of interest" description="Disordered" evidence="1">
    <location>
        <begin position="46"/>
        <end position="95"/>
    </location>
</feature>
<reference evidence="2 3" key="1">
    <citation type="submission" date="2023-08" db="EMBL/GenBank/DDBJ databases">
        <title>Black Yeasts Isolated from many extreme environments.</title>
        <authorList>
            <person name="Coleine C."/>
            <person name="Stajich J.E."/>
            <person name="Selbmann L."/>
        </authorList>
    </citation>
    <scope>NUCLEOTIDE SEQUENCE [LARGE SCALE GENOMIC DNA]</scope>
    <source>
        <strain evidence="2 3">CCFEE 5935</strain>
    </source>
</reference>
<gene>
    <name evidence="2" type="ORF">LTR77_005713</name>
</gene>
<dbReference type="RefSeq" id="XP_064659081.1">
    <property type="nucleotide sequence ID" value="XM_064802956.1"/>
</dbReference>
<accession>A0AAV9PDI6</accession>
<dbReference type="Proteomes" id="UP001337655">
    <property type="component" value="Unassembled WGS sequence"/>
</dbReference>
<evidence type="ECO:0000313" key="2">
    <source>
        <dbReference type="EMBL" id="KAK5169735.1"/>
    </source>
</evidence>
<protein>
    <submittedName>
        <fullName evidence="2">Uncharacterized protein</fullName>
    </submittedName>
</protein>
<proteinExistence type="predicted"/>
<name>A0AAV9PDI6_9PEZI</name>
<dbReference type="AlphaFoldDB" id="A0AAV9PDI6"/>
<dbReference type="GeneID" id="89927054"/>
<keyword evidence="3" id="KW-1185">Reference proteome</keyword>
<sequence>MRPSWCSEGTWNLLVMGHLAMPKAHARSVYEGYTGISTEASLLKPDAPLSTPSLPNNVAAPSLTTNASERPLTDCKPQKENAAAPKQETASRHAQ</sequence>
<comment type="caution">
    <text evidence="2">The sequence shown here is derived from an EMBL/GenBank/DDBJ whole genome shotgun (WGS) entry which is preliminary data.</text>
</comment>
<dbReference type="EMBL" id="JAVRRT010000008">
    <property type="protein sequence ID" value="KAK5169735.1"/>
    <property type="molecule type" value="Genomic_DNA"/>
</dbReference>
<evidence type="ECO:0000313" key="3">
    <source>
        <dbReference type="Proteomes" id="UP001337655"/>
    </source>
</evidence>
<evidence type="ECO:0000256" key="1">
    <source>
        <dbReference type="SAM" id="MobiDB-lite"/>
    </source>
</evidence>
<organism evidence="2 3">
    <name type="scientific">Saxophila tyrrhenica</name>
    <dbReference type="NCBI Taxonomy" id="1690608"/>
    <lineage>
        <taxon>Eukaryota</taxon>
        <taxon>Fungi</taxon>
        <taxon>Dikarya</taxon>
        <taxon>Ascomycota</taxon>
        <taxon>Pezizomycotina</taxon>
        <taxon>Dothideomycetes</taxon>
        <taxon>Dothideomycetidae</taxon>
        <taxon>Mycosphaerellales</taxon>
        <taxon>Extremaceae</taxon>
        <taxon>Saxophila</taxon>
    </lineage>
</organism>